<protein>
    <submittedName>
        <fullName evidence="1">Uncharacterized protein</fullName>
    </submittedName>
</protein>
<name>A0AAE0NKS4_9PEZI</name>
<organism evidence="1 2">
    <name type="scientific">Lasiosphaeria ovina</name>
    <dbReference type="NCBI Taxonomy" id="92902"/>
    <lineage>
        <taxon>Eukaryota</taxon>
        <taxon>Fungi</taxon>
        <taxon>Dikarya</taxon>
        <taxon>Ascomycota</taxon>
        <taxon>Pezizomycotina</taxon>
        <taxon>Sordariomycetes</taxon>
        <taxon>Sordariomycetidae</taxon>
        <taxon>Sordariales</taxon>
        <taxon>Lasiosphaeriaceae</taxon>
        <taxon>Lasiosphaeria</taxon>
    </lineage>
</organism>
<evidence type="ECO:0000313" key="2">
    <source>
        <dbReference type="Proteomes" id="UP001287356"/>
    </source>
</evidence>
<dbReference type="EMBL" id="JAULSN010000001">
    <property type="protein sequence ID" value="KAK3383291.1"/>
    <property type="molecule type" value="Genomic_DNA"/>
</dbReference>
<dbReference type="AlphaFoldDB" id="A0AAE0NKS4"/>
<keyword evidence="2" id="KW-1185">Reference proteome</keyword>
<gene>
    <name evidence="1" type="ORF">B0T24DRAFT_43705</name>
</gene>
<evidence type="ECO:0000313" key="1">
    <source>
        <dbReference type="EMBL" id="KAK3383291.1"/>
    </source>
</evidence>
<comment type="caution">
    <text evidence="1">The sequence shown here is derived from an EMBL/GenBank/DDBJ whole genome shotgun (WGS) entry which is preliminary data.</text>
</comment>
<dbReference type="Proteomes" id="UP001287356">
    <property type="component" value="Unassembled WGS sequence"/>
</dbReference>
<reference evidence="1" key="2">
    <citation type="submission" date="2023-06" db="EMBL/GenBank/DDBJ databases">
        <authorList>
            <consortium name="Lawrence Berkeley National Laboratory"/>
            <person name="Haridas S."/>
            <person name="Hensen N."/>
            <person name="Bonometti L."/>
            <person name="Westerberg I."/>
            <person name="Brannstrom I.O."/>
            <person name="Guillou S."/>
            <person name="Cros-Aarteil S."/>
            <person name="Calhoun S."/>
            <person name="Kuo A."/>
            <person name="Mondo S."/>
            <person name="Pangilinan J."/>
            <person name="Riley R."/>
            <person name="Labutti K."/>
            <person name="Andreopoulos B."/>
            <person name="Lipzen A."/>
            <person name="Chen C."/>
            <person name="Yanf M."/>
            <person name="Daum C."/>
            <person name="Ng V."/>
            <person name="Clum A."/>
            <person name="Steindorff A."/>
            <person name="Ohm R."/>
            <person name="Martin F."/>
            <person name="Silar P."/>
            <person name="Natvig D."/>
            <person name="Lalanne C."/>
            <person name="Gautier V."/>
            <person name="Ament-Velasquez S.L."/>
            <person name="Kruys A."/>
            <person name="Hutchinson M.I."/>
            <person name="Powell A.J."/>
            <person name="Barry K."/>
            <person name="Miller A.N."/>
            <person name="Grigoriev I.V."/>
            <person name="Debuchy R."/>
            <person name="Gladieux P."/>
            <person name="Thoren M.H."/>
            <person name="Johannesson H."/>
        </authorList>
    </citation>
    <scope>NUCLEOTIDE SEQUENCE</scope>
    <source>
        <strain evidence="1">CBS 958.72</strain>
    </source>
</reference>
<reference evidence="1" key="1">
    <citation type="journal article" date="2023" name="Mol. Phylogenet. Evol.">
        <title>Genome-scale phylogeny and comparative genomics of the fungal order Sordariales.</title>
        <authorList>
            <person name="Hensen N."/>
            <person name="Bonometti L."/>
            <person name="Westerberg I."/>
            <person name="Brannstrom I.O."/>
            <person name="Guillou S."/>
            <person name="Cros-Aarteil S."/>
            <person name="Calhoun S."/>
            <person name="Haridas S."/>
            <person name="Kuo A."/>
            <person name="Mondo S."/>
            <person name="Pangilinan J."/>
            <person name="Riley R."/>
            <person name="LaButti K."/>
            <person name="Andreopoulos B."/>
            <person name="Lipzen A."/>
            <person name="Chen C."/>
            <person name="Yan M."/>
            <person name="Daum C."/>
            <person name="Ng V."/>
            <person name="Clum A."/>
            <person name="Steindorff A."/>
            <person name="Ohm R.A."/>
            <person name="Martin F."/>
            <person name="Silar P."/>
            <person name="Natvig D.O."/>
            <person name="Lalanne C."/>
            <person name="Gautier V."/>
            <person name="Ament-Velasquez S.L."/>
            <person name="Kruys A."/>
            <person name="Hutchinson M.I."/>
            <person name="Powell A.J."/>
            <person name="Barry K."/>
            <person name="Miller A.N."/>
            <person name="Grigoriev I.V."/>
            <person name="Debuchy R."/>
            <person name="Gladieux P."/>
            <person name="Hiltunen Thoren M."/>
            <person name="Johannesson H."/>
        </authorList>
    </citation>
    <scope>NUCLEOTIDE SEQUENCE</scope>
    <source>
        <strain evidence="1">CBS 958.72</strain>
    </source>
</reference>
<proteinExistence type="predicted"/>
<sequence>MSILNLSSRPAGWSHSKGGTICEGIGSECRGQTKVSLPTNPSHRPFTVLLRYIQTNSDTSLTAKVPGNRFCSACTGVRQELTTTSQLRQPAYHEICDSRGHVTQRQSAARACPKCVFDHTGSLQTSKVRPPPQIVAYFCLTREMQTLALQGATEHSRGASCIRSFQTSLHASARFRLQARGLSCHALSIRVIRSLADIRIITDFRC</sequence>
<accession>A0AAE0NKS4</accession>